<evidence type="ECO:0000256" key="2">
    <source>
        <dbReference type="ARBA" id="ARBA00022884"/>
    </source>
</evidence>
<dbReference type="InterPro" id="IPR000037">
    <property type="entry name" value="SsrA-bd_prot"/>
</dbReference>
<evidence type="ECO:0000256" key="4">
    <source>
        <dbReference type="SAM" id="MobiDB-lite"/>
    </source>
</evidence>
<dbReference type="RefSeq" id="WP_034420290.1">
    <property type="nucleotide sequence ID" value="NZ_CP045798.1"/>
</dbReference>
<accession>A0A7G6E448</accession>
<keyword evidence="6" id="KW-1185">Reference proteome</keyword>
<dbReference type="GO" id="GO:0070930">
    <property type="term" value="P:trans-translation-dependent protein tagging"/>
    <property type="evidence" value="ECO:0007669"/>
    <property type="project" value="TreeGrafter"/>
</dbReference>
<dbReference type="AlphaFoldDB" id="A0A7G6E448"/>
<protein>
    <recommendedName>
        <fullName evidence="3">SsrA-binding protein</fullName>
    </recommendedName>
    <alternativeName>
        <fullName evidence="3">Small protein B</fullName>
    </alternativeName>
</protein>
<reference evidence="5 6" key="1">
    <citation type="journal article" date="2019" name="Front. Microbiol.">
        <title>Thermoanaerosceptrum fracticalcis gen. nov. sp. nov., a Novel Fumarate-Fermenting Microorganism From a Deep Fractured Carbonate Aquifer of the US Great Basin.</title>
        <authorList>
            <person name="Hamilton-Brehm S.D."/>
            <person name="Stewart L.E."/>
            <person name="Zavarin M."/>
            <person name="Caldwell M."/>
            <person name="Lawson P.A."/>
            <person name="Onstott T.C."/>
            <person name="Grzymski J."/>
            <person name="Neveux I."/>
            <person name="Lollar B.S."/>
            <person name="Russell C.E."/>
            <person name="Moser D.P."/>
        </authorList>
    </citation>
    <scope>NUCLEOTIDE SEQUENCE [LARGE SCALE GENOMIC DNA]</scope>
    <source>
        <strain evidence="5 6">DRI-13</strain>
    </source>
</reference>
<dbReference type="InterPro" id="IPR023620">
    <property type="entry name" value="SmpB"/>
</dbReference>
<organism evidence="5 6">
    <name type="scientific">Thermanaerosceptrum fracticalcis</name>
    <dbReference type="NCBI Taxonomy" id="1712410"/>
    <lineage>
        <taxon>Bacteria</taxon>
        <taxon>Bacillati</taxon>
        <taxon>Bacillota</taxon>
        <taxon>Clostridia</taxon>
        <taxon>Eubacteriales</taxon>
        <taxon>Peptococcaceae</taxon>
        <taxon>Thermanaerosceptrum</taxon>
    </lineage>
</organism>
<dbReference type="SUPFAM" id="SSF74982">
    <property type="entry name" value="Small protein B (SmpB)"/>
    <property type="match status" value="1"/>
</dbReference>
<dbReference type="Pfam" id="PF01668">
    <property type="entry name" value="SmpB"/>
    <property type="match status" value="1"/>
</dbReference>
<dbReference type="PANTHER" id="PTHR30308:SF2">
    <property type="entry name" value="SSRA-BINDING PROTEIN"/>
    <property type="match status" value="1"/>
</dbReference>
<comment type="similarity">
    <text evidence="3">Belongs to the SmpB family.</text>
</comment>
<evidence type="ECO:0000313" key="5">
    <source>
        <dbReference type="EMBL" id="QNB46852.1"/>
    </source>
</evidence>
<sequence length="157" mass="17966">MADAAVKVVTENRKARHDYFIEETYEAGIALTGTEVKSLRAGKANLKDSYARVENGEMFLFNMHISPYEQGNRFNVDPLRARKLLLHKGEINRLFGKVMQQGLTLVPLKVYFKRGRAKVEIALAKGKKLHDKRDAIAEKDARREMDRALRGKDKNSY</sequence>
<dbReference type="GO" id="GO:0070929">
    <property type="term" value="P:trans-translation"/>
    <property type="evidence" value="ECO:0007669"/>
    <property type="project" value="UniProtKB-UniRule"/>
</dbReference>
<dbReference type="EMBL" id="CP045798">
    <property type="protein sequence ID" value="QNB46852.1"/>
    <property type="molecule type" value="Genomic_DNA"/>
</dbReference>
<evidence type="ECO:0000256" key="3">
    <source>
        <dbReference type="HAMAP-Rule" id="MF_00023"/>
    </source>
</evidence>
<name>A0A7G6E448_THEFR</name>
<dbReference type="PROSITE" id="PS01317">
    <property type="entry name" value="SSRP"/>
    <property type="match status" value="1"/>
</dbReference>
<dbReference type="CDD" id="cd09294">
    <property type="entry name" value="SmpB"/>
    <property type="match status" value="1"/>
</dbReference>
<gene>
    <name evidence="3 5" type="primary">smpB</name>
    <name evidence="5" type="ORF">BR63_11350</name>
</gene>
<dbReference type="OrthoDB" id="9805462at2"/>
<dbReference type="KEGG" id="tfr:BR63_11350"/>
<dbReference type="HAMAP" id="MF_00023">
    <property type="entry name" value="SmpB"/>
    <property type="match status" value="1"/>
</dbReference>
<dbReference type="InterPro" id="IPR020081">
    <property type="entry name" value="SsrA-bd_prot_CS"/>
</dbReference>
<keyword evidence="2 3" id="KW-0694">RNA-binding</keyword>
<feature type="region of interest" description="Disordered" evidence="4">
    <location>
        <begin position="134"/>
        <end position="157"/>
    </location>
</feature>
<dbReference type="GO" id="GO:0005829">
    <property type="term" value="C:cytosol"/>
    <property type="evidence" value="ECO:0007669"/>
    <property type="project" value="TreeGrafter"/>
</dbReference>
<dbReference type="Proteomes" id="UP000515847">
    <property type="component" value="Chromosome"/>
</dbReference>
<evidence type="ECO:0000256" key="1">
    <source>
        <dbReference type="ARBA" id="ARBA00022490"/>
    </source>
</evidence>
<dbReference type="GO" id="GO:0003723">
    <property type="term" value="F:RNA binding"/>
    <property type="evidence" value="ECO:0007669"/>
    <property type="project" value="UniProtKB-UniRule"/>
</dbReference>
<dbReference type="NCBIfam" id="TIGR00086">
    <property type="entry name" value="smpB"/>
    <property type="match status" value="1"/>
</dbReference>
<dbReference type="NCBIfam" id="NF003843">
    <property type="entry name" value="PRK05422.1"/>
    <property type="match status" value="1"/>
</dbReference>
<dbReference type="PANTHER" id="PTHR30308">
    <property type="entry name" value="TMRNA-BINDING COMPONENT OF TRANS-TRANSLATION TAGGING COMPLEX"/>
    <property type="match status" value="1"/>
</dbReference>
<dbReference type="Gene3D" id="2.40.280.10">
    <property type="match status" value="1"/>
</dbReference>
<evidence type="ECO:0000313" key="6">
    <source>
        <dbReference type="Proteomes" id="UP000515847"/>
    </source>
</evidence>
<keyword evidence="1 3" id="KW-0963">Cytoplasm</keyword>
<comment type="function">
    <text evidence="3">Required for rescue of stalled ribosomes mediated by trans-translation. Binds to transfer-messenger RNA (tmRNA), required for stable association of tmRNA with ribosomes. tmRNA and SmpB together mimic tRNA shape, replacing the anticodon stem-loop with SmpB. tmRNA is encoded by the ssrA gene; the 2 termini fold to resemble tRNA(Ala) and it encodes a 'tag peptide', a short internal open reading frame. During trans-translation Ala-aminoacylated tmRNA acts like a tRNA, entering the A-site of stalled ribosomes, displacing the stalled mRNA. The ribosome then switches to translate the ORF on the tmRNA; the nascent peptide is terminated with the 'tag peptide' encoded by the tmRNA and targeted for degradation. The ribosome is freed to recommence translation, which seems to be the essential function of trans-translation.</text>
</comment>
<proteinExistence type="inferred from homology"/>
<comment type="subcellular location">
    <subcellularLocation>
        <location evidence="3">Cytoplasm</location>
    </subcellularLocation>
    <text evidence="3">The tmRNA-SmpB complex associates with stalled 70S ribosomes.</text>
</comment>